<feature type="transmembrane region" description="Helical" evidence="1">
    <location>
        <begin position="37"/>
        <end position="57"/>
    </location>
</feature>
<evidence type="ECO:0000259" key="2">
    <source>
        <dbReference type="PROSITE" id="PS50887"/>
    </source>
</evidence>
<dbReference type="InterPro" id="IPR043128">
    <property type="entry name" value="Rev_trsase/Diguanyl_cyclase"/>
</dbReference>
<feature type="transmembrane region" description="Helical" evidence="1">
    <location>
        <begin position="123"/>
        <end position="140"/>
    </location>
</feature>
<reference evidence="4" key="1">
    <citation type="submission" date="2017-08" db="EMBL/GenBank/DDBJ databases">
        <title>A dynamic microbial community with high functional redundancy inhabits the cold, oxic subseafloor aquifer.</title>
        <authorList>
            <person name="Tully B.J."/>
            <person name="Wheat C.G."/>
            <person name="Glazer B.T."/>
            <person name="Huber J.A."/>
        </authorList>
    </citation>
    <scope>NUCLEOTIDE SEQUENCE [LARGE SCALE GENOMIC DNA]</scope>
</reference>
<proteinExistence type="predicted"/>
<keyword evidence="1" id="KW-0472">Membrane</keyword>
<dbReference type="SMART" id="SM00267">
    <property type="entry name" value="GGDEF"/>
    <property type="match status" value="1"/>
</dbReference>
<keyword evidence="1" id="KW-0812">Transmembrane</keyword>
<dbReference type="EMBL" id="NVVJ01000022">
    <property type="protein sequence ID" value="PCJ24889.1"/>
    <property type="molecule type" value="Genomic_DNA"/>
</dbReference>
<dbReference type="SUPFAM" id="SSF55073">
    <property type="entry name" value="Nucleotide cyclase"/>
    <property type="match status" value="1"/>
</dbReference>
<dbReference type="Pfam" id="PF00990">
    <property type="entry name" value="GGDEF"/>
    <property type="match status" value="1"/>
</dbReference>
<keyword evidence="1" id="KW-1133">Transmembrane helix</keyword>
<evidence type="ECO:0000256" key="1">
    <source>
        <dbReference type="SAM" id="Phobius"/>
    </source>
</evidence>
<comment type="caution">
    <text evidence="3">The sequence shown here is derived from an EMBL/GenBank/DDBJ whole genome shotgun (WGS) entry which is preliminary data.</text>
</comment>
<feature type="transmembrane region" description="Helical" evidence="1">
    <location>
        <begin position="194"/>
        <end position="215"/>
    </location>
</feature>
<protein>
    <recommendedName>
        <fullName evidence="2">GGDEF domain-containing protein</fullName>
    </recommendedName>
</protein>
<dbReference type="Gene3D" id="3.30.70.270">
    <property type="match status" value="1"/>
</dbReference>
<dbReference type="PROSITE" id="PS50887">
    <property type="entry name" value="GGDEF"/>
    <property type="match status" value="1"/>
</dbReference>
<feature type="transmembrane region" description="Helical" evidence="1">
    <location>
        <begin position="92"/>
        <end position="111"/>
    </location>
</feature>
<sequence length="386" mass="43686">MQDQYLTIALVLVALITGTVLIVNWASNRHIPGLLKIAIGLMITSFGILLLGTQGYVTPFVSIMLANALIMGGHIPVVMGLAGFWNQERSRLPLYCAAWLVVSMVGFYYFTFVDESMTGRIRIYTAMMVILYLAKIYVLANGLKIERKLRPVMAVTTSFGAFILLIIASFNVVTEFIFMLVRTTDVIPVTDQNYSMLMLSSIVTMTIFAFGVIIMTMEELSVEYQENAIYDPITTILNHRTFLEVSNRVLGVALRYTKPVSLLTIEVTNLDTIVDEFGVRVGNELLRHFSLMTTDRRRNEDILARSSYKEFRMLLPGVDEEGCKVVIEKIKVSLQGEEYVYRGKSLRAEIVISAITKREEELQLQQMFQEGEVDLFRIKQAMNSSK</sequence>
<feature type="domain" description="GGDEF" evidence="2">
    <location>
        <begin position="258"/>
        <end position="386"/>
    </location>
</feature>
<dbReference type="Proteomes" id="UP000218327">
    <property type="component" value="Unassembled WGS sequence"/>
</dbReference>
<name>A0A2A5B031_9GAMM</name>
<organism evidence="3 4">
    <name type="scientific">SAR86 cluster bacterium</name>
    <dbReference type="NCBI Taxonomy" id="2030880"/>
    <lineage>
        <taxon>Bacteria</taxon>
        <taxon>Pseudomonadati</taxon>
        <taxon>Pseudomonadota</taxon>
        <taxon>Gammaproteobacteria</taxon>
        <taxon>SAR86 cluster</taxon>
    </lineage>
</organism>
<evidence type="ECO:0000313" key="4">
    <source>
        <dbReference type="Proteomes" id="UP000218327"/>
    </source>
</evidence>
<feature type="transmembrane region" description="Helical" evidence="1">
    <location>
        <begin position="6"/>
        <end position="25"/>
    </location>
</feature>
<evidence type="ECO:0000313" key="3">
    <source>
        <dbReference type="EMBL" id="PCJ24889.1"/>
    </source>
</evidence>
<dbReference type="InterPro" id="IPR029787">
    <property type="entry name" value="Nucleotide_cyclase"/>
</dbReference>
<accession>A0A2A5B031</accession>
<dbReference type="NCBIfam" id="TIGR00254">
    <property type="entry name" value="GGDEF"/>
    <property type="match status" value="1"/>
</dbReference>
<dbReference type="InterPro" id="IPR000160">
    <property type="entry name" value="GGDEF_dom"/>
</dbReference>
<dbReference type="AlphaFoldDB" id="A0A2A5B031"/>
<gene>
    <name evidence="3" type="ORF">COA96_08635</name>
</gene>
<feature type="transmembrane region" description="Helical" evidence="1">
    <location>
        <begin position="63"/>
        <end position="85"/>
    </location>
</feature>
<feature type="transmembrane region" description="Helical" evidence="1">
    <location>
        <begin position="152"/>
        <end position="174"/>
    </location>
</feature>